<comment type="caution">
    <text evidence="11">The sequence shown here is derived from an EMBL/GenBank/DDBJ whole genome shotgun (WGS) entry which is preliminary data.</text>
</comment>
<dbReference type="InterPro" id="IPR011332">
    <property type="entry name" value="Ribosomal_zn-bd"/>
</dbReference>
<evidence type="ECO:0000256" key="9">
    <source>
        <dbReference type="ARBA" id="ARBA00045766"/>
    </source>
</evidence>
<dbReference type="PANTHER" id="PTHR21026">
    <property type="entry name" value="39S RIBOSOMAL PROTEIN L32, MITOCHONDRIAL"/>
    <property type="match status" value="1"/>
</dbReference>
<dbReference type="AlphaFoldDB" id="A0A811U5F3"/>
<dbReference type="GO" id="GO:0005762">
    <property type="term" value="C:mitochondrial large ribosomal subunit"/>
    <property type="evidence" value="ECO:0007669"/>
    <property type="project" value="TreeGrafter"/>
</dbReference>
<feature type="region of interest" description="Disordered" evidence="10">
    <location>
        <begin position="185"/>
        <end position="207"/>
    </location>
</feature>
<keyword evidence="5" id="KW-0496">Mitochondrion</keyword>
<dbReference type="Proteomes" id="UP000606786">
    <property type="component" value="Unassembled WGS sequence"/>
</dbReference>
<organism evidence="11 12">
    <name type="scientific">Ceratitis capitata</name>
    <name type="common">Mediterranean fruit fly</name>
    <name type="synonym">Tephritis capitata</name>
    <dbReference type="NCBI Taxonomy" id="7213"/>
    <lineage>
        <taxon>Eukaryota</taxon>
        <taxon>Metazoa</taxon>
        <taxon>Ecdysozoa</taxon>
        <taxon>Arthropoda</taxon>
        <taxon>Hexapoda</taxon>
        <taxon>Insecta</taxon>
        <taxon>Pterygota</taxon>
        <taxon>Neoptera</taxon>
        <taxon>Endopterygota</taxon>
        <taxon>Diptera</taxon>
        <taxon>Brachycera</taxon>
        <taxon>Muscomorpha</taxon>
        <taxon>Tephritoidea</taxon>
        <taxon>Tephritidae</taxon>
        <taxon>Ceratitis</taxon>
        <taxon>Ceratitis</taxon>
    </lineage>
</organism>
<evidence type="ECO:0000256" key="7">
    <source>
        <dbReference type="ARBA" id="ARBA00039935"/>
    </source>
</evidence>
<evidence type="ECO:0000256" key="1">
    <source>
        <dbReference type="ARBA" id="ARBA00004173"/>
    </source>
</evidence>
<dbReference type="GO" id="GO:0003735">
    <property type="term" value="F:structural constituent of ribosome"/>
    <property type="evidence" value="ECO:0007669"/>
    <property type="project" value="TreeGrafter"/>
</dbReference>
<dbReference type="EMBL" id="CAJHJT010000001">
    <property type="protein sequence ID" value="CAD6992495.1"/>
    <property type="molecule type" value="Genomic_DNA"/>
</dbReference>
<keyword evidence="12" id="KW-1185">Reference proteome</keyword>
<dbReference type="GO" id="GO:0006412">
    <property type="term" value="P:translation"/>
    <property type="evidence" value="ECO:0007669"/>
    <property type="project" value="InterPro"/>
</dbReference>
<dbReference type="SUPFAM" id="SSF57829">
    <property type="entry name" value="Zn-binding ribosomal proteins"/>
    <property type="match status" value="1"/>
</dbReference>
<feature type="compositionally biased region" description="Basic and acidic residues" evidence="10">
    <location>
        <begin position="197"/>
        <end position="207"/>
    </location>
</feature>
<feature type="compositionally biased region" description="Polar residues" evidence="10">
    <location>
        <begin position="186"/>
        <end position="196"/>
    </location>
</feature>
<dbReference type="KEGG" id="ccat:101455396"/>
<sequence length="207" mass="23972">MSRNIYLSLSNFLNRLESLLFFGQRGRPPMEFALTGMPGFESNLPKLSTENQSPDKFSLKELLGDGILWAVPKHRRTIEKRLKRKFGVPEYNWKPLIAKTNLRTCNQCGHDHELGILCPHCYKKVEQETRLMQEKIQQELGLEPIENEVIVLYEGEQMEKSADGTNERKVRVVEMEKPRPVWFSKNLMQKTTTQPAETKEVKPSNLG</sequence>
<dbReference type="OrthoDB" id="2014905at2759"/>
<proteinExistence type="inferred from homology"/>
<keyword evidence="6" id="KW-0687">Ribonucleoprotein</keyword>
<reference evidence="11" key="1">
    <citation type="submission" date="2020-11" db="EMBL/GenBank/DDBJ databases">
        <authorList>
            <person name="Whitehead M."/>
        </authorList>
    </citation>
    <scope>NUCLEOTIDE SEQUENCE</scope>
    <source>
        <strain evidence="11">EGII</strain>
    </source>
</reference>
<keyword evidence="3" id="KW-0809">Transit peptide</keyword>
<name>A0A811U5F3_CERCA</name>
<dbReference type="InterPro" id="IPR051991">
    <property type="entry name" value="Mitoribosomal_protein_bL32"/>
</dbReference>
<protein>
    <recommendedName>
        <fullName evidence="7">Large ribosomal subunit protein bL32m</fullName>
    </recommendedName>
    <alternativeName>
        <fullName evidence="8">39S ribosomal protein L32, mitochondrial</fullName>
    </alternativeName>
</protein>
<evidence type="ECO:0000256" key="2">
    <source>
        <dbReference type="ARBA" id="ARBA00008560"/>
    </source>
</evidence>
<evidence type="ECO:0000256" key="3">
    <source>
        <dbReference type="ARBA" id="ARBA00022946"/>
    </source>
</evidence>
<evidence type="ECO:0000313" key="11">
    <source>
        <dbReference type="EMBL" id="CAD6992495.1"/>
    </source>
</evidence>
<comment type="subcellular location">
    <subcellularLocation>
        <location evidence="1">Mitochondrion</location>
    </subcellularLocation>
</comment>
<evidence type="ECO:0000256" key="8">
    <source>
        <dbReference type="ARBA" id="ARBA00042577"/>
    </source>
</evidence>
<evidence type="ECO:0000313" key="12">
    <source>
        <dbReference type="Proteomes" id="UP000606786"/>
    </source>
</evidence>
<comment type="function">
    <text evidence="9">Component of the mitochondrial large ribosomal subunit (mt-LSU). The mitochondrial ribosome (mitoribosome) is a large ribonucleoprotein complex responsible for the synthesis of proteins inside mitochondria.</text>
</comment>
<dbReference type="PANTHER" id="PTHR21026:SF2">
    <property type="entry name" value="LARGE RIBOSOMAL SUBUNIT PROTEIN BL32M"/>
    <property type="match status" value="1"/>
</dbReference>
<evidence type="ECO:0000256" key="10">
    <source>
        <dbReference type="SAM" id="MobiDB-lite"/>
    </source>
</evidence>
<evidence type="ECO:0000256" key="6">
    <source>
        <dbReference type="ARBA" id="ARBA00023274"/>
    </source>
</evidence>
<gene>
    <name evidence="11" type="ORF">CCAP1982_LOCUS1347</name>
</gene>
<evidence type="ECO:0000256" key="5">
    <source>
        <dbReference type="ARBA" id="ARBA00023128"/>
    </source>
</evidence>
<evidence type="ECO:0000256" key="4">
    <source>
        <dbReference type="ARBA" id="ARBA00022980"/>
    </source>
</evidence>
<comment type="similarity">
    <text evidence="2">Belongs to the bacterial ribosomal protein bL32 family.</text>
</comment>
<keyword evidence="4" id="KW-0689">Ribosomal protein</keyword>
<accession>A0A811U5F3</accession>